<evidence type="ECO:0000256" key="5">
    <source>
        <dbReference type="SAM" id="MobiDB-lite"/>
    </source>
</evidence>
<sequence>VKQLLVESFKKSPVLNVCPEGASIPKGILVRKWVQAFVDKVQQQRCLEAQYSDMVYVPPGEATPERSPESIPLPFPETMPERRPASGETTPAPGETVPEPSLLKTLLTRPALEETVPEPSPPEPILLKPVETPPLLPTLRKRPLETPPCSLPNKIVKSEPSEEEDVRLLLKAETIETTQRTPKVGDFVMLYPNHPPKIWWVKSDQTQFIRVVSFCNPYRKKLYERGFCNQPFHGLIKKNVNVYLSVSFWLNHTHTQSYLEQSQTQGKRILHRWSDAMDPRVSCQGIQAFMLGDPYQWPRPIRRHFRVSPPYKSRLCRESCHSIALSDTHNMKDEETFGSVVFNYRRPNLTEFMDFFVQFWQQLNRLEPSDIVPILSFRQSILDQVAQLVPHCDELDVPYFHRLVFLEPGEFEDEDLQAAAERGHGAVLQAIWTEYGKPKLYLLARTAWDTYGRQTVAHWIKLAKTVLDSLYGDHWPNTIFETPNDCAICLQTMHWAEKTVCGHVFHLHCLLRHMNTNNTCPICRHPRHLLYDAAADSEDDSDTEDDSDSDYSVEMEFGNLDEAEEEYE</sequence>
<keyword evidence="2 4" id="KW-0863">Zinc-finger</keyword>
<dbReference type="InterPro" id="IPR050731">
    <property type="entry name" value="HRD1_E3_ubiq-ligases"/>
</dbReference>
<dbReference type="PROSITE" id="PS50089">
    <property type="entry name" value="ZF_RING_2"/>
    <property type="match status" value="1"/>
</dbReference>
<keyword evidence="8" id="KW-1185">Reference proteome</keyword>
<evidence type="ECO:0000256" key="3">
    <source>
        <dbReference type="ARBA" id="ARBA00022833"/>
    </source>
</evidence>
<dbReference type="SMART" id="SM00184">
    <property type="entry name" value="RING"/>
    <property type="match status" value="1"/>
</dbReference>
<comment type="caution">
    <text evidence="7">The sequence shown here is derived from an EMBL/GenBank/DDBJ whole genome shotgun (WGS) entry which is preliminary data.</text>
</comment>
<accession>A0A8X6QDF6</accession>
<keyword evidence="3" id="KW-0862">Zinc</keyword>
<dbReference type="EMBL" id="BMAW01126246">
    <property type="protein sequence ID" value="GFU15907.1"/>
    <property type="molecule type" value="Genomic_DNA"/>
</dbReference>
<dbReference type="GO" id="GO:0012505">
    <property type="term" value="C:endomembrane system"/>
    <property type="evidence" value="ECO:0007669"/>
    <property type="project" value="TreeGrafter"/>
</dbReference>
<dbReference type="GO" id="GO:0008270">
    <property type="term" value="F:zinc ion binding"/>
    <property type="evidence" value="ECO:0007669"/>
    <property type="project" value="UniProtKB-KW"/>
</dbReference>
<dbReference type="InterPro" id="IPR013083">
    <property type="entry name" value="Znf_RING/FYVE/PHD"/>
</dbReference>
<dbReference type="Pfam" id="PF13639">
    <property type="entry name" value="zf-RING_2"/>
    <property type="match status" value="1"/>
</dbReference>
<dbReference type="PANTHER" id="PTHR22763">
    <property type="entry name" value="RING ZINC FINGER PROTEIN"/>
    <property type="match status" value="1"/>
</dbReference>
<proteinExistence type="predicted"/>
<feature type="compositionally biased region" description="Acidic residues" evidence="5">
    <location>
        <begin position="535"/>
        <end position="568"/>
    </location>
</feature>
<dbReference type="InterPro" id="IPR001841">
    <property type="entry name" value="Znf_RING"/>
</dbReference>
<dbReference type="PANTHER" id="PTHR22763:SF162">
    <property type="entry name" value="TRANSMEMBRANE E3 UBIQUITIN-PROTEIN LIGASE 1"/>
    <property type="match status" value="1"/>
</dbReference>
<dbReference type="CDD" id="cd16448">
    <property type="entry name" value="RING-H2"/>
    <property type="match status" value="1"/>
</dbReference>
<feature type="region of interest" description="Disordered" evidence="5">
    <location>
        <begin position="534"/>
        <end position="568"/>
    </location>
</feature>
<protein>
    <recommendedName>
        <fullName evidence="6">RING-type domain-containing protein</fullName>
    </recommendedName>
</protein>
<feature type="domain" description="RING-type" evidence="6">
    <location>
        <begin position="486"/>
        <end position="524"/>
    </location>
</feature>
<evidence type="ECO:0000256" key="4">
    <source>
        <dbReference type="PROSITE-ProRule" id="PRU00175"/>
    </source>
</evidence>
<reference evidence="7" key="1">
    <citation type="submission" date="2020-08" db="EMBL/GenBank/DDBJ databases">
        <title>Multicomponent nature underlies the extraordinary mechanical properties of spider dragline silk.</title>
        <authorList>
            <person name="Kono N."/>
            <person name="Nakamura H."/>
            <person name="Mori M."/>
            <person name="Yoshida Y."/>
            <person name="Ohtoshi R."/>
            <person name="Malay A.D."/>
            <person name="Moran D.A.P."/>
            <person name="Tomita M."/>
            <person name="Numata K."/>
            <person name="Arakawa K."/>
        </authorList>
    </citation>
    <scope>NUCLEOTIDE SEQUENCE</scope>
</reference>
<dbReference type="SUPFAM" id="SSF57850">
    <property type="entry name" value="RING/U-box"/>
    <property type="match status" value="1"/>
</dbReference>
<evidence type="ECO:0000256" key="1">
    <source>
        <dbReference type="ARBA" id="ARBA00022723"/>
    </source>
</evidence>
<dbReference type="OrthoDB" id="8062037at2759"/>
<dbReference type="Proteomes" id="UP000887013">
    <property type="component" value="Unassembled WGS sequence"/>
</dbReference>
<gene>
    <name evidence="7" type="ORF">NPIL_23281</name>
</gene>
<evidence type="ECO:0000259" key="6">
    <source>
        <dbReference type="PROSITE" id="PS50089"/>
    </source>
</evidence>
<dbReference type="Gene3D" id="3.30.40.10">
    <property type="entry name" value="Zinc/RING finger domain, C3HC4 (zinc finger)"/>
    <property type="match status" value="1"/>
</dbReference>
<organism evidence="7 8">
    <name type="scientific">Nephila pilipes</name>
    <name type="common">Giant wood spider</name>
    <name type="synonym">Nephila maculata</name>
    <dbReference type="NCBI Taxonomy" id="299642"/>
    <lineage>
        <taxon>Eukaryota</taxon>
        <taxon>Metazoa</taxon>
        <taxon>Ecdysozoa</taxon>
        <taxon>Arthropoda</taxon>
        <taxon>Chelicerata</taxon>
        <taxon>Arachnida</taxon>
        <taxon>Araneae</taxon>
        <taxon>Araneomorphae</taxon>
        <taxon>Entelegynae</taxon>
        <taxon>Araneoidea</taxon>
        <taxon>Nephilidae</taxon>
        <taxon>Nephila</taxon>
    </lineage>
</organism>
<evidence type="ECO:0000313" key="8">
    <source>
        <dbReference type="Proteomes" id="UP000887013"/>
    </source>
</evidence>
<dbReference type="GO" id="GO:0043161">
    <property type="term" value="P:proteasome-mediated ubiquitin-dependent protein catabolic process"/>
    <property type="evidence" value="ECO:0007669"/>
    <property type="project" value="TreeGrafter"/>
</dbReference>
<feature type="non-terminal residue" evidence="7">
    <location>
        <position position="1"/>
    </location>
</feature>
<keyword evidence="1" id="KW-0479">Metal-binding</keyword>
<name>A0A8X6QDF6_NEPPI</name>
<dbReference type="GO" id="GO:0061630">
    <property type="term" value="F:ubiquitin protein ligase activity"/>
    <property type="evidence" value="ECO:0007669"/>
    <property type="project" value="TreeGrafter"/>
</dbReference>
<feature type="region of interest" description="Disordered" evidence="5">
    <location>
        <begin position="58"/>
        <end position="99"/>
    </location>
</feature>
<evidence type="ECO:0000313" key="7">
    <source>
        <dbReference type="EMBL" id="GFU15907.1"/>
    </source>
</evidence>
<dbReference type="AlphaFoldDB" id="A0A8X6QDF6"/>
<evidence type="ECO:0000256" key="2">
    <source>
        <dbReference type="ARBA" id="ARBA00022771"/>
    </source>
</evidence>